<protein>
    <submittedName>
        <fullName evidence="3">Tripartite tricarboxylate transporter substrate binding protein</fullName>
    </submittedName>
</protein>
<dbReference type="AlphaFoldDB" id="A0A7H0GN03"/>
<dbReference type="Proteomes" id="UP000516028">
    <property type="component" value="Chromosome"/>
</dbReference>
<dbReference type="SUPFAM" id="SSF53850">
    <property type="entry name" value="Periplasmic binding protein-like II"/>
    <property type="match status" value="1"/>
</dbReference>
<feature type="signal peptide" evidence="2">
    <location>
        <begin position="1"/>
        <end position="21"/>
    </location>
</feature>
<dbReference type="InterPro" id="IPR005064">
    <property type="entry name" value="BUG"/>
</dbReference>
<dbReference type="CDD" id="cd07012">
    <property type="entry name" value="PBP2_Bug_TTT"/>
    <property type="match status" value="1"/>
</dbReference>
<evidence type="ECO:0000313" key="4">
    <source>
        <dbReference type="Proteomes" id="UP000516028"/>
    </source>
</evidence>
<proteinExistence type="inferred from homology"/>
<name>A0A7H0GN03_9BURK</name>
<dbReference type="KEGG" id="daer:H9K75_06920"/>
<dbReference type="Gene3D" id="3.40.190.10">
    <property type="entry name" value="Periplasmic binding protein-like II"/>
    <property type="match status" value="1"/>
</dbReference>
<accession>A0A7H0GN03</accession>
<dbReference type="InterPro" id="IPR042100">
    <property type="entry name" value="Bug_dom1"/>
</dbReference>
<evidence type="ECO:0000256" key="2">
    <source>
        <dbReference type="SAM" id="SignalP"/>
    </source>
</evidence>
<keyword evidence="4" id="KW-1185">Reference proteome</keyword>
<reference evidence="3 4" key="1">
    <citation type="submission" date="2020-08" db="EMBL/GenBank/DDBJ databases">
        <title>Genome sequence of Diaphorobacter aerolatus KACC 16536T.</title>
        <authorList>
            <person name="Hyun D.-W."/>
            <person name="Bae J.-W."/>
        </authorList>
    </citation>
    <scope>NUCLEOTIDE SEQUENCE [LARGE SCALE GENOMIC DNA]</scope>
    <source>
        <strain evidence="3 4">KACC 16536</strain>
    </source>
</reference>
<comment type="similarity">
    <text evidence="1">Belongs to the UPF0065 (bug) family.</text>
</comment>
<gene>
    <name evidence="3" type="ORF">H9K75_06920</name>
</gene>
<keyword evidence="2" id="KW-0732">Signal</keyword>
<sequence length="321" mass="34142">MNFRRIALAACICAAGVAAIAQDNKYPSRPIVMVSPYAAGGATETFARLLTEEFGAALGQPIVIEQKPGASGTIGARFVANSKPDGYTLLANTSGHVMYEGMYKNLSFDPMKDFKPVGVLGSAPILVVVAEGSPYKSFKQVLEAAKTRNVTFASGALGSLPHLTGERVALLSKVKMTHVPFSGNAPAVTNVLGGHVDMMYSTAASVMTQIKGHKMRALAVSTKERMPELPDVPTIAESGMPGFDVTGWYGVWAPKDTSTEVVNKVSKALVAASNRPEVRKRMADASVTPSTMTAEQFAEFAARERSIWLEVMKTAGIQPEN</sequence>
<dbReference type="RefSeq" id="WP_187725213.1">
    <property type="nucleotide sequence ID" value="NZ_CP060783.1"/>
</dbReference>
<dbReference type="Gene3D" id="3.40.190.150">
    <property type="entry name" value="Bordetella uptake gene, domain 1"/>
    <property type="match status" value="1"/>
</dbReference>
<evidence type="ECO:0000256" key="1">
    <source>
        <dbReference type="ARBA" id="ARBA00006987"/>
    </source>
</evidence>
<dbReference type="PANTHER" id="PTHR42928:SF5">
    <property type="entry name" value="BLR1237 PROTEIN"/>
    <property type="match status" value="1"/>
</dbReference>
<dbReference type="Pfam" id="PF03401">
    <property type="entry name" value="TctC"/>
    <property type="match status" value="1"/>
</dbReference>
<evidence type="ECO:0000313" key="3">
    <source>
        <dbReference type="EMBL" id="QNP49669.1"/>
    </source>
</evidence>
<dbReference type="EMBL" id="CP060783">
    <property type="protein sequence ID" value="QNP49669.1"/>
    <property type="molecule type" value="Genomic_DNA"/>
</dbReference>
<dbReference type="PANTHER" id="PTHR42928">
    <property type="entry name" value="TRICARBOXYLATE-BINDING PROTEIN"/>
    <property type="match status" value="1"/>
</dbReference>
<dbReference type="PIRSF" id="PIRSF017082">
    <property type="entry name" value="YflP"/>
    <property type="match status" value="1"/>
</dbReference>
<feature type="chain" id="PRO_5028922020" evidence="2">
    <location>
        <begin position="22"/>
        <end position="321"/>
    </location>
</feature>
<organism evidence="3 4">
    <name type="scientific">Diaphorobacter aerolatus</name>
    <dbReference type="NCBI Taxonomy" id="1288495"/>
    <lineage>
        <taxon>Bacteria</taxon>
        <taxon>Pseudomonadati</taxon>
        <taxon>Pseudomonadota</taxon>
        <taxon>Betaproteobacteria</taxon>
        <taxon>Burkholderiales</taxon>
        <taxon>Comamonadaceae</taxon>
        <taxon>Diaphorobacter</taxon>
    </lineage>
</organism>